<comment type="caution">
    <text evidence="1">The sequence shown here is derived from an EMBL/GenBank/DDBJ whole genome shotgun (WGS) entry which is preliminary data.</text>
</comment>
<reference evidence="1 2" key="1">
    <citation type="journal article" date="2019" name="Sci. Rep.">
        <title>Orb-weaving spider Araneus ventricosus genome elucidates the spidroin gene catalogue.</title>
        <authorList>
            <person name="Kono N."/>
            <person name="Nakamura H."/>
            <person name="Ohtoshi R."/>
            <person name="Moran D.A.P."/>
            <person name="Shinohara A."/>
            <person name="Yoshida Y."/>
            <person name="Fujiwara M."/>
            <person name="Mori M."/>
            <person name="Tomita M."/>
            <person name="Arakawa K."/>
        </authorList>
    </citation>
    <scope>NUCLEOTIDE SEQUENCE [LARGE SCALE GENOMIC DNA]</scope>
</reference>
<evidence type="ECO:0000313" key="1">
    <source>
        <dbReference type="EMBL" id="GBL75454.1"/>
    </source>
</evidence>
<proteinExistence type="predicted"/>
<sequence length="116" mass="12770">MLLLQHMELQFMQCPSSESKSTYLLCSKSRYSQLKPVTIPRSTLCSTVAITTDTESDKGLNLTISAVPRIPITTVSLMKPPQELKHLLCHRVTAPRTNSRFSLACAVGGEPGGFYL</sequence>
<gene>
    <name evidence="1" type="ORF">AVEN_194633_1</name>
</gene>
<protein>
    <submittedName>
        <fullName evidence="1">Uncharacterized protein</fullName>
    </submittedName>
</protein>
<evidence type="ECO:0000313" key="2">
    <source>
        <dbReference type="Proteomes" id="UP000499080"/>
    </source>
</evidence>
<accession>A0A4Y2A961</accession>
<dbReference type="EMBL" id="BGPR01000007">
    <property type="protein sequence ID" value="GBL75454.1"/>
    <property type="molecule type" value="Genomic_DNA"/>
</dbReference>
<dbReference type="AlphaFoldDB" id="A0A4Y2A961"/>
<dbReference type="Proteomes" id="UP000499080">
    <property type="component" value="Unassembled WGS sequence"/>
</dbReference>
<dbReference type="OrthoDB" id="5872779at2759"/>
<organism evidence="1 2">
    <name type="scientific">Araneus ventricosus</name>
    <name type="common">Orbweaver spider</name>
    <name type="synonym">Epeira ventricosa</name>
    <dbReference type="NCBI Taxonomy" id="182803"/>
    <lineage>
        <taxon>Eukaryota</taxon>
        <taxon>Metazoa</taxon>
        <taxon>Ecdysozoa</taxon>
        <taxon>Arthropoda</taxon>
        <taxon>Chelicerata</taxon>
        <taxon>Arachnida</taxon>
        <taxon>Araneae</taxon>
        <taxon>Araneomorphae</taxon>
        <taxon>Entelegynae</taxon>
        <taxon>Araneoidea</taxon>
        <taxon>Araneidae</taxon>
        <taxon>Araneus</taxon>
    </lineage>
</organism>
<name>A0A4Y2A961_ARAVE</name>
<keyword evidence="2" id="KW-1185">Reference proteome</keyword>